<feature type="compositionally biased region" description="Basic and acidic residues" evidence="1">
    <location>
        <begin position="27"/>
        <end position="41"/>
    </location>
</feature>
<organism evidence="2 3">
    <name type="scientific">Haemaphysalis longicornis</name>
    <name type="common">Bush tick</name>
    <dbReference type="NCBI Taxonomy" id="44386"/>
    <lineage>
        <taxon>Eukaryota</taxon>
        <taxon>Metazoa</taxon>
        <taxon>Ecdysozoa</taxon>
        <taxon>Arthropoda</taxon>
        <taxon>Chelicerata</taxon>
        <taxon>Arachnida</taxon>
        <taxon>Acari</taxon>
        <taxon>Parasitiformes</taxon>
        <taxon>Ixodida</taxon>
        <taxon>Ixodoidea</taxon>
        <taxon>Ixodidae</taxon>
        <taxon>Haemaphysalinae</taxon>
        <taxon>Haemaphysalis</taxon>
    </lineage>
</organism>
<comment type="caution">
    <text evidence="2">The sequence shown here is derived from an EMBL/GenBank/DDBJ whole genome shotgun (WGS) entry which is preliminary data.</text>
</comment>
<dbReference type="EMBL" id="JABSTR010000004">
    <property type="protein sequence ID" value="KAH9368676.1"/>
    <property type="molecule type" value="Genomic_DNA"/>
</dbReference>
<keyword evidence="3" id="KW-1185">Reference proteome</keyword>
<name>A0A9J6G2W3_HAELO</name>
<gene>
    <name evidence="2" type="ORF">HPB48_004695</name>
</gene>
<dbReference type="Proteomes" id="UP000821853">
    <property type="component" value="Chromosome 2"/>
</dbReference>
<protein>
    <submittedName>
        <fullName evidence="2">Uncharacterized protein</fullName>
    </submittedName>
</protein>
<reference evidence="2 3" key="1">
    <citation type="journal article" date="2020" name="Cell">
        <title>Large-Scale Comparative Analyses of Tick Genomes Elucidate Their Genetic Diversity and Vector Capacities.</title>
        <authorList>
            <consortium name="Tick Genome and Microbiome Consortium (TIGMIC)"/>
            <person name="Jia N."/>
            <person name="Wang J."/>
            <person name="Shi W."/>
            <person name="Du L."/>
            <person name="Sun Y."/>
            <person name="Zhan W."/>
            <person name="Jiang J.F."/>
            <person name="Wang Q."/>
            <person name="Zhang B."/>
            <person name="Ji P."/>
            <person name="Bell-Sakyi L."/>
            <person name="Cui X.M."/>
            <person name="Yuan T.T."/>
            <person name="Jiang B.G."/>
            <person name="Yang W.F."/>
            <person name="Lam T.T."/>
            <person name="Chang Q.C."/>
            <person name="Ding S.J."/>
            <person name="Wang X.J."/>
            <person name="Zhu J.G."/>
            <person name="Ruan X.D."/>
            <person name="Zhao L."/>
            <person name="Wei J.T."/>
            <person name="Ye R.Z."/>
            <person name="Que T.C."/>
            <person name="Du C.H."/>
            <person name="Zhou Y.H."/>
            <person name="Cheng J.X."/>
            <person name="Dai P.F."/>
            <person name="Guo W.B."/>
            <person name="Han X.H."/>
            <person name="Huang E.J."/>
            <person name="Li L.F."/>
            <person name="Wei W."/>
            <person name="Gao Y.C."/>
            <person name="Liu J.Z."/>
            <person name="Shao H.Z."/>
            <person name="Wang X."/>
            <person name="Wang C.C."/>
            <person name="Yang T.C."/>
            <person name="Huo Q.B."/>
            <person name="Li W."/>
            <person name="Chen H.Y."/>
            <person name="Chen S.E."/>
            <person name="Zhou L.G."/>
            <person name="Ni X.B."/>
            <person name="Tian J.H."/>
            <person name="Sheng Y."/>
            <person name="Liu T."/>
            <person name="Pan Y.S."/>
            <person name="Xia L.Y."/>
            <person name="Li J."/>
            <person name="Zhao F."/>
            <person name="Cao W.C."/>
        </authorList>
    </citation>
    <scope>NUCLEOTIDE SEQUENCE [LARGE SCALE GENOMIC DNA]</scope>
    <source>
        <strain evidence="2">HaeL-2018</strain>
    </source>
</reference>
<feature type="region of interest" description="Disordered" evidence="1">
    <location>
        <begin position="19"/>
        <end position="52"/>
    </location>
</feature>
<evidence type="ECO:0000313" key="3">
    <source>
        <dbReference type="Proteomes" id="UP000821853"/>
    </source>
</evidence>
<dbReference type="VEuPathDB" id="VectorBase:HLOH_042090"/>
<evidence type="ECO:0000256" key="1">
    <source>
        <dbReference type="SAM" id="MobiDB-lite"/>
    </source>
</evidence>
<evidence type="ECO:0000313" key="2">
    <source>
        <dbReference type="EMBL" id="KAH9368676.1"/>
    </source>
</evidence>
<proteinExistence type="predicted"/>
<accession>A0A9J6G2W3</accession>
<dbReference type="AlphaFoldDB" id="A0A9J6G2W3"/>
<sequence length="196" mass="22327">MGTTSLEASLRKQMAVECAHGQNPEVPKQEDEPFSEVREDTNPWEGFQYRIDSETGEHILGESKREEPRQRVDSGCFLLDDEDEEEDTTLSLPEEDREALFAELDRILQGQSPQLPHVVFERIVDVEWLQCGGQATRNHGNVCAHLLHSVLDALFKIAMEIVHGEQRRQKQSPWALYLNCLDPVSTINSVDIQPFS</sequence>